<dbReference type="EMBL" id="JADEXQ010000004">
    <property type="protein sequence ID" value="MBE9028529.1"/>
    <property type="molecule type" value="Genomic_DNA"/>
</dbReference>
<evidence type="ECO:0000313" key="3">
    <source>
        <dbReference type="Proteomes" id="UP000625316"/>
    </source>
</evidence>
<dbReference type="PANTHER" id="PTHR36009">
    <property type="match status" value="1"/>
</dbReference>
<feature type="transmembrane region" description="Helical" evidence="1">
    <location>
        <begin position="92"/>
        <end position="113"/>
    </location>
</feature>
<dbReference type="PANTHER" id="PTHR36009:SF3">
    <property type="entry name" value="TRANSMEMBRANE PROTEIN"/>
    <property type="match status" value="1"/>
</dbReference>
<organism evidence="2 3">
    <name type="scientific">Romeriopsis navalis LEGE 11480</name>
    <dbReference type="NCBI Taxonomy" id="2777977"/>
    <lineage>
        <taxon>Bacteria</taxon>
        <taxon>Bacillati</taxon>
        <taxon>Cyanobacteriota</taxon>
        <taxon>Cyanophyceae</taxon>
        <taxon>Leptolyngbyales</taxon>
        <taxon>Leptolyngbyaceae</taxon>
        <taxon>Romeriopsis</taxon>
        <taxon>Romeriopsis navalis</taxon>
    </lineage>
</organism>
<accession>A0A928VM48</accession>
<reference evidence="2" key="1">
    <citation type="submission" date="2020-10" db="EMBL/GenBank/DDBJ databases">
        <authorList>
            <person name="Castelo-Branco R."/>
            <person name="Eusebio N."/>
            <person name="Adriana R."/>
            <person name="Vieira A."/>
            <person name="Brugerolle De Fraissinette N."/>
            <person name="Rezende De Castro R."/>
            <person name="Schneider M.P."/>
            <person name="Vasconcelos V."/>
            <person name="Leao P.N."/>
        </authorList>
    </citation>
    <scope>NUCLEOTIDE SEQUENCE</scope>
    <source>
        <strain evidence="2">LEGE 11480</strain>
    </source>
</reference>
<dbReference type="RefSeq" id="WP_264323353.1">
    <property type="nucleotide sequence ID" value="NZ_JADEXQ010000004.1"/>
</dbReference>
<protein>
    <submittedName>
        <fullName evidence="2">DUF2834 domain-containing protein</fullName>
    </submittedName>
</protein>
<comment type="caution">
    <text evidence="2">The sequence shown here is derived from an EMBL/GenBank/DDBJ whole genome shotgun (WGS) entry which is preliminary data.</text>
</comment>
<keyword evidence="3" id="KW-1185">Reference proteome</keyword>
<name>A0A928VM48_9CYAN</name>
<feature type="transmembrane region" description="Helical" evidence="1">
    <location>
        <begin position="19"/>
        <end position="37"/>
    </location>
</feature>
<dbReference type="Proteomes" id="UP000625316">
    <property type="component" value="Unassembled WGS sequence"/>
</dbReference>
<dbReference type="AlphaFoldDB" id="A0A928VM48"/>
<evidence type="ECO:0000256" key="1">
    <source>
        <dbReference type="SAM" id="Phobius"/>
    </source>
</evidence>
<feature type="transmembrane region" description="Helical" evidence="1">
    <location>
        <begin position="134"/>
        <end position="157"/>
    </location>
</feature>
<keyword evidence="1" id="KW-0472">Membrane</keyword>
<proteinExistence type="predicted"/>
<sequence>MIETSIDQTPSHNYRPWKIGFGLLWLSFSAYAFLFSPPDNPAATLELIRRLSSIQSEGINPLVVYLFNIMGVLPMMYSCVLYSDGRGQKIPAWPFVVGSFFLGAFALLPYLVLRQPNPQFVGAKGWYLRLWDSKITAIVVAVLGITLLILGVTQGNWPDFVQQWQTERFIHVMSLDFCMLSLLFPFLIKDDMARRGMTDQYFWAFAAVPLLGALAYLVVRPALVETEVEE</sequence>
<gene>
    <name evidence="2" type="ORF">IQ266_02000</name>
</gene>
<keyword evidence="1" id="KW-1133">Transmembrane helix</keyword>
<feature type="transmembrane region" description="Helical" evidence="1">
    <location>
        <begin position="200"/>
        <end position="219"/>
    </location>
</feature>
<feature type="transmembrane region" description="Helical" evidence="1">
    <location>
        <begin position="169"/>
        <end position="188"/>
    </location>
</feature>
<keyword evidence="1" id="KW-0812">Transmembrane</keyword>
<evidence type="ECO:0000313" key="2">
    <source>
        <dbReference type="EMBL" id="MBE9028529.1"/>
    </source>
</evidence>
<feature type="transmembrane region" description="Helical" evidence="1">
    <location>
        <begin position="58"/>
        <end position="77"/>
    </location>
</feature>